<dbReference type="AlphaFoldDB" id="A0A2S2KSZ9"/>
<comment type="caution">
    <text evidence="1">The sequence shown here is derived from an EMBL/GenBank/DDBJ whole genome shotgun (WGS) entry which is preliminary data.</text>
</comment>
<dbReference type="Proteomes" id="UP000245829">
    <property type="component" value="Unassembled WGS sequence"/>
</dbReference>
<keyword evidence="2" id="KW-1185">Reference proteome</keyword>
<reference evidence="1 2" key="1">
    <citation type="submission" date="2018-05" db="EMBL/GenBank/DDBJ databases">
        <title>genome sequencing of Nitrosopumilus sp. NM25.</title>
        <authorList>
            <person name="Mori K."/>
            <person name="Nakagawa T."/>
        </authorList>
    </citation>
    <scope>NUCLEOTIDE SEQUENCE [LARGE SCALE GENOMIC DNA]</scope>
    <source>
        <strain evidence="1 2">NM25</strain>
    </source>
</reference>
<dbReference type="GeneID" id="76209003"/>
<dbReference type="EMBL" id="BGKI01000007">
    <property type="protein sequence ID" value="GBH34701.1"/>
    <property type="molecule type" value="Genomic_DNA"/>
</dbReference>
<organism evidence="1 2">
    <name type="scientific">Nitrosopumilus zosterae</name>
    <dbReference type="NCBI Taxonomy" id="718286"/>
    <lineage>
        <taxon>Archaea</taxon>
        <taxon>Nitrososphaerota</taxon>
        <taxon>Nitrososphaeria</taxon>
        <taxon>Nitrosopumilales</taxon>
        <taxon>Nitrosopumilaceae</taxon>
        <taxon>Nitrosopumilus</taxon>
    </lineage>
</organism>
<name>A0A2S2KSZ9_9ARCH</name>
<proteinExistence type="predicted"/>
<sequence>MMVKTSIETMECENISHSVTLVPRLGYSAHLLSEIIDFITKKLDDLKQSNCELVLFFDDTDKNHVSAIELERVLTFSSDVLLHIKKRIASVSGLSSIPDILPSSIPMIRTVSAQLFSVIPNCSQRLSELSVHLGSIVLDSAALTKARFDFSQSNNDASIFLDEVKLMVDSKLNKQYPNVDFFKLCDA</sequence>
<accession>A0A2S2KSZ9</accession>
<evidence type="ECO:0000313" key="1">
    <source>
        <dbReference type="EMBL" id="GBH34701.1"/>
    </source>
</evidence>
<protein>
    <submittedName>
        <fullName evidence="1">Uncharacterized protein</fullName>
    </submittedName>
</protein>
<gene>
    <name evidence="1" type="ORF">NZNM25_14920</name>
</gene>
<dbReference type="RefSeq" id="WP_225866903.1">
    <property type="nucleotide sequence ID" value="NZ_AP026695.1"/>
</dbReference>
<evidence type="ECO:0000313" key="2">
    <source>
        <dbReference type="Proteomes" id="UP000245829"/>
    </source>
</evidence>